<organism evidence="1 2">
    <name type="scientific">Corchorus capsularis</name>
    <name type="common">Jute</name>
    <dbReference type="NCBI Taxonomy" id="210143"/>
    <lineage>
        <taxon>Eukaryota</taxon>
        <taxon>Viridiplantae</taxon>
        <taxon>Streptophyta</taxon>
        <taxon>Embryophyta</taxon>
        <taxon>Tracheophyta</taxon>
        <taxon>Spermatophyta</taxon>
        <taxon>Magnoliopsida</taxon>
        <taxon>eudicotyledons</taxon>
        <taxon>Gunneridae</taxon>
        <taxon>Pentapetalae</taxon>
        <taxon>rosids</taxon>
        <taxon>malvids</taxon>
        <taxon>Malvales</taxon>
        <taxon>Malvaceae</taxon>
        <taxon>Grewioideae</taxon>
        <taxon>Apeibeae</taxon>
        <taxon>Corchorus</taxon>
    </lineage>
</organism>
<comment type="caution">
    <text evidence="1">The sequence shown here is derived from an EMBL/GenBank/DDBJ whole genome shotgun (WGS) entry which is preliminary data.</text>
</comment>
<evidence type="ECO:0000313" key="1">
    <source>
        <dbReference type="EMBL" id="OMO83143.1"/>
    </source>
</evidence>
<protein>
    <submittedName>
        <fullName evidence="1">Uncharacterized protein</fullName>
    </submittedName>
</protein>
<gene>
    <name evidence="1" type="ORF">CCACVL1_11543</name>
</gene>
<sequence length="36" mass="4196">MKNVLLTRRYGAILETFKKQDPSLMGRMRLHCGFSP</sequence>
<accession>A0A1R3IKR4</accession>
<dbReference type="EMBL" id="AWWV01009909">
    <property type="protein sequence ID" value="OMO83143.1"/>
    <property type="molecule type" value="Genomic_DNA"/>
</dbReference>
<name>A0A1R3IKR4_COCAP</name>
<dbReference type="AlphaFoldDB" id="A0A1R3IKR4"/>
<keyword evidence="2" id="KW-1185">Reference proteome</keyword>
<dbReference type="Proteomes" id="UP000188268">
    <property type="component" value="Unassembled WGS sequence"/>
</dbReference>
<dbReference type="Gramene" id="OMO83143">
    <property type="protein sequence ID" value="OMO83143"/>
    <property type="gene ID" value="CCACVL1_11543"/>
</dbReference>
<reference evidence="1 2" key="1">
    <citation type="submission" date="2013-09" db="EMBL/GenBank/DDBJ databases">
        <title>Corchorus capsularis genome sequencing.</title>
        <authorList>
            <person name="Alam M."/>
            <person name="Haque M.S."/>
            <person name="Islam M.S."/>
            <person name="Emdad E.M."/>
            <person name="Islam M.M."/>
            <person name="Ahmed B."/>
            <person name="Halim A."/>
            <person name="Hossen Q.M.M."/>
            <person name="Hossain M.Z."/>
            <person name="Ahmed R."/>
            <person name="Khan M.M."/>
            <person name="Islam R."/>
            <person name="Rashid M.M."/>
            <person name="Khan S.A."/>
            <person name="Rahman M.S."/>
            <person name="Alam M."/>
        </authorList>
    </citation>
    <scope>NUCLEOTIDE SEQUENCE [LARGE SCALE GENOMIC DNA]</scope>
    <source>
        <strain evidence="2">cv. CVL-1</strain>
        <tissue evidence="1">Whole seedling</tissue>
    </source>
</reference>
<proteinExistence type="predicted"/>
<evidence type="ECO:0000313" key="2">
    <source>
        <dbReference type="Proteomes" id="UP000188268"/>
    </source>
</evidence>